<keyword evidence="5 7" id="KW-1133">Transmembrane helix</keyword>
<dbReference type="GO" id="GO:0043652">
    <property type="term" value="P:engulfment of apoptotic cell"/>
    <property type="evidence" value="ECO:0007669"/>
    <property type="project" value="TreeGrafter"/>
</dbReference>
<protein>
    <recommendedName>
        <fullName evidence="7">XK-related protein</fullName>
    </recommendedName>
</protein>
<dbReference type="OrthoDB" id="6136301at2759"/>
<dbReference type="Pfam" id="PF09815">
    <property type="entry name" value="XK-related"/>
    <property type="match status" value="1"/>
</dbReference>
<dbReference type="AlphaFoldDB" id="A0A183AUQ4"/>
<comment type="similarity">
    <text evidence="2 7">Belongs to the XK family.</text>
</comment>
<gene>
    <name evidence="8" type="ORF">ECPE_LOCUS10689</name>
</gene>
<evidence type="ECO:0000256" key="7">
    <source>
        <dbReference type="RuleBase" id="RU910716"/>
    </source>
</evidence>
<dbReference type="GO" id="GO:1902742">
    <property type="term" value="P:apoptotic process involved in development"/>
    <property type="evidence" value="ECO:0007669"/>
    <property type="project" value="TreeGrafter"/>
</dbReference>
<feature type="transmembrane region" description="Helical" evidence="7">
    <location>
        <begin position="275"/>
        <end position="298"/>
    </location>
</feature>
<dbReference type="GO" id="GO:0070782">
    <property type="term" value="P:phosphatidylserine exposure on apoptotic cell surface"/>
    <property type="evidence" value="ECO:0007669"/>
    <property type="project" value="TreeGrafter"/>
</dbReference>
<dbReference type="PANTHER" id="PTHR16024">
    <property type="entry name" value="XK-RELATED PROTEIN"/>
    <property type="match status" value="1"/>
</dbReference>
<feature type="transmembrane region" description="Helical" evidence="7">
    <location>
        <begin position="221"/>
        <end position="241"/>
    </location>
</feature>
<evidence type="ECO:0000313" key="9">
    <source>
        <dbReference type="Proteomes" id="UP000272942"/>
    </source>
</evidence>
<dbReference type="GO" id="GO:0005886">
    <property type="term" value="C:plasma membrane"/>
    <property type="evidence" value="ECO:0007669"/>
    <property type="project" value="UniProtKB-SubCell"/>
</dbReference>
<evidence type="ECO:0000256" key="1">
    <source>
        <dbReference type="ARBA" id="ARBA00004651"/>
    </source>
</evidence>
<evidence type="ECO:0000313" key="8">
    <source>
        <dbReference type="EMBL" id="VDP87461.1"/>
    </source>
</evidence>
<feature type="transmembrane region" description="Helical" evidence="7">
    <location>
        <begin position="46"/>
        <end position="72"/>
    </location>
</feature>
<organism evidence="10">
    <name type="scientific">Echinostoma caproni</name>
    <dbReference type="NCBI Taxonomy" id="27848"/>
    <lineage>
        <taxon>Eukaryota</taxon>
        <taxon>Metazoa</taxon>
        <taxon>Spiralia</taxon>
        <taxon>Lophotrochozoa</taxon>
        <taxon>Platyhelminthes</taxon>
        <taxon>Trematoda</taxon>
        <taxon>Digenea</taxon>
        <taxon>Plagiorchiida</taxon>
        <taxon>Echinostomata</taxon>
        <taxon>Echinostomatoidea</taxon>
        <taxon>Echinostomatidae</taxon>
        <taxon>Echinostoma</taxon>
    </lineage>
</organism>
<evidence type="ECO:0000256" key="3">
    <source>
        <dbReference type="ARBA" id="ARBA00022475"/>
    </source>
</evidence>
<reference evidence="10" key="1">
    <citation type="submission" date="2016-06" db="UniProtKB">
        <authorList>
            <consortium name="WormBaseParasite"/>
        </authorList>
    </citation>
    <scope>IDENTIFICATION</scope>
</reference>
<dbReference type="EMBL" id="UZAN01049492">
    <property type="protein sequence ID" value="VDP87461.1"/>
    <property type="molecule type" value="Genomic_DNA"/>
</dbReference>
<evidence type="ECO:0000256" key="5">
    <source>
        <dbReference type="ARBA" id="ARBA00022989"/>
    </source>
</evidence>
<dbReference type="WBParaSite" id="ECPE_0001072101-mRNA-1">
    <property type="protein sequence ID" value="ECPE_0001072101-mRNA-1"/>
    <property type="gene ID" value="ECPE_0001072101"/>
</dbReference>
<keyword evidence="9" id="KW-1185">Reference proteome</keyword>
<accession>A0A183AUQ4</accession>
<keyword evidence="6 7" id="KW-0472">Membrane</keyword>
<evidence type="ECO:0000256" key="6">
    <source>
        <dbReference type="ARBA" id="ARBA00023136"/>
    </source>
</evidence>
<evidence type="ECO:0000256" key="4">
    <source>
        <dbReference type="ARBA" id="ARBA00022692"/>
    </source>
</evidence>
<proteinExistence type="inferred from homology"/>
<name>A0A183AUQ4_9TREM</name>
<evidence type="ECO:0000256" key="2">
    <source>
        <dbReference type="ARBA" id="ARBA00008789"/>
    </source>
</evidence>
<dbReference type="InterPro" id="IPR018629">
    <property type="entry name" value="XK-rel"/>
</dbReference>
<evidence type="ECO:0000313" key="10">
    <source>
        <dbReference type="WBParaSite" id="ECPE_0001072101-mRNA-1"/>
    </source>
</evidence>
<sequence>MYRATSSLCKLRALSEEDKFSLWFSTKAEAMHRILFVHEAYDGDNIWSYLTLTLMLVPALIMTSFSLVWYFLDQKVRVDPPRTCRAWTLRLFFHGLQLAPLVRLADAVYYGIASRQADVSLAMAVHYTQLMLYEDADSAMLRMIECFMEAAPQLLLQLYIIFTQEKHKQTFQIMWLIARGTTFCSPEPHTLTEFLFDTVLGAVYCFDVVNVREGHSRLSYLIWYSLIGLENASMTWVWSWLSLSATSRSATTPIVPQWLLRSSKLSPWIHALPDWVLPICVALSFLAGIAFMIVYYLYGHPSRNIQVSLHNAYCKLEYMRVYG</sequence>
<dbReference type="Proteomes" id="UP000272942">
    <property type="component" value="Unassembled WGS sequence"/>
</dbReference>
<comment type="subcellular location">
    <subcellularLocation>
        <location evidence="1">Cell membrane</location>
        <topology evidence="1">Multi-pass membrane protein</topology>
    </subcellularLocation>
    <subcellularLocation>
        <location evidence="7">Membrane</location>
        <topology evidence="7">Multi-pass membrane protein</topology>
    </subcellularLocation>
</comment>
<keyword evidence="3" id="KW-1003">Cell membrane</keyword>
<reference evidence="8 9" key="2">
    <citation type="submission" date="2018-11" db="EMBL/GenBank/DDBJ databases">
        <authorList>
            <consortium name="Pathogen Informatics"/>
        </authorList>
    </citation>
    <scope>NUCLEOTIDE SEQUENCE [LARGE SCALE GENOMIC DNA]</scope>
    <source>
        <strain evidence="8 9">Egypt</strain>
    </source>
</reference>
<dbReference type="PANTHER" id="PTHR16024:SF6">
    <property type="entry name" value="XK-RELATED PROTEIN"/>
    <property type="match status" value="1"/>
</dbReference>
<dbReference type="InterPro" id="IPR050895">
    <property type="entry name" value="XK-related_scramblase"/>
</dbReference>
<keyword evidence="4 7" id="KW-0812">Transmembrane</keyword>